<accession>A0A2C4HZK2</accession>
<protein>
    <recommendedName>
        <fullName evidence="3">RiboL-PSP-HEPN domain-containing protein</fullName>
    </recommendedName>
</protein>
<gene>
    <name evidence="1" type="ORF">CN684_07580</name>
</gene>
<evidence type="ECO:0008006" key="3">
    <source>
        <dbReference type="Google" id="ProtNLM"/>
    </source>
</evidence>
<dbReference type="RefSeq" id="WP_098093942.1">
    <property type="nucleotide sequence ID" value="NZ_NUEL01000011.1"/>
</dbReference>
<evidence type="ECO:0000313" key="2">
    <source>
        <dbReference type="Proteomes" id="UP000220045"/>
    </source>
</evidence>
<dbReference type="Proteomes" id="UP000220045">
    <property type="component" value="Unassembled WGS sequence"/>
</dbReference>
<name>A0A2C4HZK2_9BACI</name>
<sequence>MDRESVKIDIYESEIIRRRLSAMLEDQSIEDFVGPKYKDDVKECLDILDIGYTVTAVGILGRALEVCMKEYCEVKIKRKTAFEKNTSNVPIATIRKNFWGSKSNQADRLKLLNKQEVSKNRNTYKLKKALLKDEYYHALENIRKARNDAFHGCSVDEYREISAKSGHFIEHGLIILVKLVMDISRG</sequence>
<organism evidence="1 2">
    <name type="scientific">Bacillus wiedmannii</name>
    <dbReference type="NCBI Taxonomy" id="1890302"/>
    <lineage>
        <taxon>Bacteria</taxon>
        <taxon>Bacillati</taxon>
        <taxon>Bacillota</taxon>
        <taxon>Bacilli</taxon>
        <taxon>Bacillales</taxon>
        <taxon>Bacillaceae</taxon>
        <taxon>Bacillus</taxon>
        <taxon>Bacillus cereus group</taxon>
    </lineage>
</organism>
<dbReference type="EMBL" id="NUEL01000011">
    <property type="protein sequence ID" value="PEJ09104.1"/>
    <property type="molecule type" value="Genomic_DNA"/>
</dbReference>
<comment type="caution">
    <text evidence="1">The sequence shown here is derived from an EMBL/GenBank/DDBJ whole genome shotgun (WGS) entry which is preliminary data.</text>
</comment>
<dbReference type="AlphaFoldDB" id="A0A2C4HZK2"/>
<reference evidence="1 2" key="1">
    <citation type="submission" date="2017-09" db="EMBL/GenBank/DDBJ databases">
        <title>Large-scale bioinformatics analysis of Bacillus genomes uncovers conserved roles of natural products in bacterial physiology.</title>
        <authorList>
            <consortium name="Agbiome Team Llc"/>
            <person name="Bleich R.M."/>
            <person name="Grubbs K.J."/>
            <person name="Santa Maria K.C."/>
            <person name="Allen S.E."/>
            <person name="Farag S."/>
            <person name="Shank E.A."/>
            <person name="Bowers A."/>
        </authorList>
    </citation>
    <scope>NUCLEOTIDE SEQUENCE [LARGE SCALE GENOMIC DNA]</scope>
    <source>
        <strain evidence="1 2">AFS004017</strain>
    </source>
</reference>
<evidence type="ECO:0000313" key="1">
    <source>
        <dbReference type="EMBL" id="PEJ09104.1"/>
    </source>
</evidence>
<proteinExistence type="predicted"/>